<evidence type="ECO:0000256" key="10">
    <source>
        <dbReference type="ARBA" id="ARBA00023136"/>
    </source>
</evidence>
<feature type="transmembrane region" description="Helical" evidence="11">
    <location>
        <begin position="104"/>
        <end position="122"/>
    </location>
</feature>
<evidence type="ECO:0000256" key="12">
    <source>
        <dbReference type="RuleBase" id="RU003639"/>
    </source>
</evidence>
<protein>
    <recommendedName>
        <fullName evidence="11">NADH-quinone oxidoreductase subunit A</fullName>
        <ecNumber evidence="11">7.1.1.-</ecNumber>
    </recommendedName>
    <alternativeName>
        <fullName evidence="11">NADH dehydrogenase I subunit A</fullName>
    </alternativeName>
    <alternativeName>
        <fullName evidence="11">NDH-1 subunit A</fullName>
    </alternativeName>
    <alternativeName>
        <fullName evidence="11">NUO1</fullName>
    </alternativeName>
</protein>
<evidence type="ECO:0000256" key="6">
    <source>
        <dbReference type="ARBA" id="ARBA00022719"/>
    </source>
</evidence>
<evidence type="ECO:0000256" key="3">
    <source>
        <dbReference type="ARBA" id="ARBA00022448"/>
    </source>
</evidence>
<dbReference type="InterPro" id="IPR023043">
    <property type="entry name" value="NAD(P)H_OxRDtase_bac/plastid"/>
</dbReference>
<dbReference type="PANTHER" id="PTHR11058">
    <property type="entry name" value="NADH-UBIQUINONE OXIDOREDUCTASE CHAIN 3"/>
    <property type="match status" value="1"/>
</dbReference>
<comment type="subunit">
    <text evidence="11">NDH-1 is composed of 14 different subunits. Subunits NuoA, H, J, K, L, M, N constitute the membrane sector of the complex.</text>
</comment>
<name>A0A1N6HHI3_9BACT</name>
<feature type="transmembrane region" description="Helical" evidence="11">
    <location>
        <begin position="72"/>
        <end position="92"/>
    </location>
</feature>
<comment type="catalytic activity">
    <reaction evidence="11 12">
        <text>a quinone + NADH + 5 H(+)(in) = a quinol + NAD(+) + 4 H(+)(out)</text>
        <dbReference type="Rhea" id="RHEA:57888"/>
        <dbReference type="ChEBI" id="CHEBI:15378"/>
        <dbReference type="ChEBI" id="CHEBI:24646"/>
        <dbReference type="ChEBI" id="CHEBI:57540"/>
        <dbReference type="ChEBI" id="CHEBI:57945"/>
        <dbReference type="ChEBI" id="CHEBI:132124"/>
    </reaction>
</comment>
<keyword evidence="14" id="KW-1185">Reference proteome</keyword>
<dbReference type="OrthoDB" id="9791970at2"/>
<dbReference type="InterPro" id="IPR000440">
    <property type="entry name" value="NADH_UbQ/plastoQ_OxRdtase_su3"/>
</dbReference>
<comment type="subcellular location">
    <subcellularLocation>
        <location evidence="11 12">Cell membrane</location>
        <topology evidence="11 12">Multi-pass membrane protein</topology>
    </subcellularLocation>
    <subcellularLocation>
        <location evidence="1">Membrane</location>
        <topology evidence="1">Multi-pass membrane protein</topology>
    </subcellularLocation>
</comment>
<comment type="function">
    <text evidence="11">NDH-1 shuttles electrons from NADH, via FMN and iron-sulfur (Fe-S) centers, to quinones in the respiratory chain. The immediate electron acceptor for the enzyme in this species is believed to be a menaquinone. Couples the redox reaction to proton translocation (for every two electrons transferred, four hydrogen ions are translocated across the cytoplasmic membrane), and thus conserves the redox energy in a proton gradient.</text>
</comment>
<dbReference type="GO" id="GO:0008137">
    <property type="term" value="F:NADH dehydrogenase (ubiquinone) activity"/>
    <property type="evidence" value="ECO:0007669"/>
    <property type="project" value="InterPro"/>
</dbReference>
<keyword evidence="4 11" id="KW-1003">Cell membrane</keyword>
<dbReference type="Gene3D" id="1.20.58.1610">
    <property type="entry name" value="NADH:ubiquinone/plastoquinone oxidoreductase, chain 3"/>
    <property type="match status" value="1"/>
</dbReference>
<reference evidence="13 14" key="1">
    <citation type="submission" date="2016-11" db="EMBL/GenBank/DDBJ databases">
        <authorList>
            <person name="Jaros S."/>
            <person name="Januszkiewicz K."/>
            <person name="Wedrychowicz H."/>
        </authorList>
    </citation>
    <scope>NUCLEOTIDE SEQUENCE [LARGE SCALE GENOMIC DNA]</scope>
    <source>
        <strain evidence="13 14">DSM 24787</strain>
    </source>
</reference>
<evidence type="ECO:0000256" key="11">
    <source>
        <dbReference type="HAMAP-Rule" id="MF_01394"/>
    </source>
</evidence>
<evidence type="ECO:0000313" key="14">
    <source>
        <dbReference type="Proteomes" id="UP000185003"/>
    </source>
</evidence>
<keyword evidence="6 11" id="KW-0874">Quinone</keyword>
<evidence type="ECO:0000256" key="4">
    <source>
        <dbReference type="ARBA" id="ARBA00022475"/>
    </source>
</evidence>
<evidence type="ECO:0000256" key="1">
    <source>
        <dbReference type="ARBA" id="ARBA00004141"/>
    </source>
</evidence>
<evidence type="ECO:0000256" key="5">
    <source>
        <dbReference type="ARBA" id="ARBA00022692"/>
    </source>
</evidence>
<evidence type="ECO:0000256" key="7">
    <source>
        <dbReference type="ARBA" id="ARBA00022967"/>
    </source>
</evidence>
<keyword evidence="9 11" id="KW-0520">NAD</keyword>
<comment type="similarity">
    <text evidence="2 11 12">Belongs to the complex I subunit 3 family.</text>
</comment>
<dbReference type="EC" id="7.1.1.-" evidence="11"/>
<keyword evidence="8 11" id="KW-1133">Transmembrane helix</keyword>
<keyword evidence="3 11" id="KW-0813">Transport</keyword>
<organism evidence="13 14">
    <name type="scientific">Chitinophaga niabensis</name>
    <dbReference type="NCBI Taxonomy" id="536979"/>
    <lineage>
        <taxon>Bacteria</taxon>
        <taxon>Pseudomonadati</taxon>
        <taxon>Bacteroidota</taxon>
        <taxon>Chitinophagia</taxon>
        <taxon>Chitinophagales</taxon>
        <taxon>Chitinophagaceae</taxon>
        <taxon>Chitinophaga</taxon>
    </lineage>
</organism>
<evidence type="ECO:0000313" key="13">
    <source>
        <dbReference type="EMBL" id="SIO19251.1"/>
    </source>
</evidence>
<dbReference type="InterPro" id="IPR038430">
    <property type="entry name" value="NDAH_ubi_oxred_su3_sf"/>
</dbReference>
<dbReference type="GO" id="GO:0048038">
    <property type="term" value="F:quinone binding"/>
    <property type="evidence" value="ECO:0007669"/>
    <property type="project" value="UniProtKB-KW"/>
</dbReference>
<keyword evidence="10 11" id="KW-0472">Membrane</keyword>
<dbReference type="EMBL" id="FSRA01000001">
    <property type="protein sequence ID" value="SIO19251.1"/>
    <property type="molecule type" value="Genomic_DNA"/>
</dbReference>
<accession>A0A1N6HHI3</accession>
<evidence type="ECO:0000256" key="9">
    <source>
        <dbReference type="ARBA" id="ARBA00023027"/>
    </source>
</evidence>
<proteinExistence type="inferred from homology"/>
<evidence type="ECO:0000256" key="2">
    <source>
        <dbReference type="ARBA" id="ARBA00008472"/>
    </source>
</evidence>
<dbReference type="HAMAP" id="MF_01394">
    <property type="entry name" value="NDH1_NuoA"/>
    <property type="match status" value="1"/>
</dbReference>
<keyword evidence="5 11" id="KW-0812">Transmembrane</keyword>
<evidence type="ECO:0000256" key="8">
    <source>
        <dbReference type="ARBA" id="ARBA00022989"/>
    </source>
</evidence>
<gene>
    <name evidence="11" type="primary">nuoA</name>
    <name evidence="13" type="ORF">SAMN04488055_3384</name>
</gene>
<dbReference type="GO" id="GO:0005886">
    <property type="term" value="C:plasma membrane"/>
    <property type="evidence" value="ECO:0007669"/>
    <property type="project" value="UniProtKB-SubCell"/>
</dbReference>
<dbReference type="GO" id="GO:0050136">
    <property type="term" value="F:NADH dehydrogenase (quinone) (non-electrogenic) activity"/>
    <property type="evidence" value="ECO:0007669"/>
    <property type="project" value="UniProtKB-UniRule"/>
</dbReference>
<dbReference type="Proteomes" id="UP000185003">
    <property type="component" value="Unassembled WGS sequence"/>
</dbReference>
<dbReference type="PANTHER" id="PTHR11058:SF22">
    <property type="entry name" value="NADH-QUINONE OXIDOREDUCTASE SUBUNIT A"/>
    <property type="match status" value="1"/>
</dbReference>
<dbReference type="Pfam" id="PF00507">
    <property type="entry name" value="Oxidored_q4"/>
    <property type="match status" value="1"/>
</dbReference>
<feature type="transmembrane region" description="Helical" evidence="11">
    <location>
        <begin position="20"/>
        <end position="41"/>
    </location>
</feature>
<sequence length="131" mass="14829">MFFASEFLTASSTPFSYFPIVLQLIAALGFVGVTMIATHFLGPKRKTSDKLVNFESGIEQMGNARQPVAVKYFLTAILFVLFDVEVIFFYPYAVNFKALGWDGFWAVLAFVGFFMAGFFYIIKKGALRWED</sequence>
<dbReference type="GO" id="GO:0030964">
    <property type="term" value="C:NADH dehydrogenase complex"/>
    <property type="evidence" value="ECO:0007669"/>
    <property type="project" value="TreeGrafter"/>
</dbReference>
<dbReference type="AlphaFoldDB" id="A0A1N6HHI3"/>
<keyword evidence="7 11" id="KW-1278">Translocase</keyword>
<dbReference type="RefSeq" id="WP_074240343.1">
    <property type="nucleotide sequence ID" value="NZ_CP154260.1"/>
</dbReference>
<dbReference type="STRING" id="536979.SAMN04488055_3384"/>